<protein>
    <submittedName>
        <fullName evidence="1">Uncharacterized protein</fullName>
    </submittedName>
</protein>
<proteinExistence type="predicted"/>
<name>A0A840PW05_9PSEU</name>
<evidence type="ECO:0000313" key="1">
    <source>
        <dbReference type="EMBL" id="MBB5152506.1"/>
    </source>
</evidence>
<reference evidence="1 2" key="1">
    <citation type="submission" date="2020-08" db="EMBL/GenBank/DDBJ databases">
        <title>Sequencing the genomes of 1000 actinobacteria strains.</title>
        <authorList>
            <person name="Klenk H.-P."/>
        </authorList>
    </citation>
    <scope>NUCLEOTIDE SEQUENCE [LARGE SCALE GENOMIC DNA]</scope>
    <source>
        <strain evidence="1 2">DSM 45584</strain>
    </source>
</reference>
<organism evidence="1 2">
    <name type="scientific">Saccharopolyspora phatthalungensis</name>
    <dbReference type="NCBI Taxonomy" id="664693"/>
    <lineage>
        <taxon>Bacteria</taxon>
        <taxon>Bacillati</taxon>
        <taxon>Actinomycetota</taxon>
        <taxon>Actinomycetes</taxon>
        <taxon>Pseudonocardiales</taxon>
        <taxon>Pseudonocardiaceae</taxon>
        <taxon>Saccharopolyspora</taxon>
    </lineage>
</organism>
<accession>A0A840PW05</accession>
<dbReference type="Proteomes" id="UP000584374">
    <property type="component" value="Unassembled WGS sequence"/>
</dbReference>
<comment type="caution">
    <text evidence="1">The sequence shown here is derived from an EMBL/GenBank/DDBJ whole genome shotgun (WGS) entry which is preliminary data.</text>
</comment>
<evidence type="ECO:0000313" key="2">
    <source>
        <dbReference type="Proteomes" id="UP000584374"/>
    </source>
</evidence>
<sequence>MRIPRTLVGLPAVVGSLTTAILVADNATFEQFRFW</sequence>
<dbReference type="AlphaFoldDB" id="A0A840PW05"/>
<dbReference type="EMBL" id="JACHIW010000001">
    <property type="protein sequence ID" value="MBB5152506.1"/>
    <property type="molecule type" value="Genomic_DNA"/>
</dbReference>
<keyword evidence="2" id="KW-1185">Reference proteome</keyword>
<gene>
    <name evidence="1" type="ORF">BJ970_000040</name>
</gene>